<proteinExistence type="predicted"/>
<reference evidence="1 2" key="1">
    <citation type="submission" date="2024-09" db="EMBL/GenBank/DDBJ databases">
        <title>The Natural Products Discovery Center: Release of the First 8490 Sequenced Strains for Exploring Actinobacteria Biosynthetic Diversity.</title>
        <authorList>
            <person name="Kalkreuter E."/>
            <person name="Kautsar S.A."/>
            <person name="Yang D."/>
            <person name="Bader C.D."/>
            <person name="Teijaro C.N."/>
            <person name="Fluegel L."/>
            <person name="Davis C.M."/>
            <person name="Simpson J.R."/>
            <person name="Lauterbach L."/>
            <person name="Steele A.D."/>
            <person name="Gui C."/>
            <person name="Meng S."/>
            <person name="Li G."/>
            <person name="Viehrig K."/>
            <person name="Ye F."/>
            <person name="Su P."/>
            <person name="Kiefer A.F."/>
            <person name="Nichols A."/>
            <person name="Cepeda A.J."/>
            <person name="Yan W."/>
            <person name="Fan B."/>
            <person name="Jiang Y."/>
            <person name="Adhikari A."/>
            <person name="Zheng C.-J."/>
            <person name="Schuster L."/>
            <person name="Cowan T.M."/>
            <person name="Smanski M.J."/>
            <person name="Chevrette M.G."/>
            <person name="De Carvalho L.P.S."/>
            <person name="Shen B."/>
        </authorList>
    </citation>
    <scope>NUCLEOTIDE SEQUENCE [LARGE SCALE GENOMIC DNA]</scope>
    <source>
        <strain evidence="1 2">NPDC057399</strain>
    </source>
</reference>
<protein>
    <submittedName>
        <fullName evidence="1">Uncharacterized protein</fullName>
    </submittedName>
</protein>
<dbReference type="RefSeq" id="WP_228920306.1">
    <property type="nucleotide sequence ID" value="NZ_JBHVBU010000003.1"/>
</dbReference>
<evidence type="ECO:0000313" key="1">
    <source>
        <dbReference type="EMBL" id="MFE7961831.1"/>
    </source>
</evidence>
<dbReference type="Proteomes" id="UP001600650">
    <property type="component" value="Unassembled WGS sequence"/>
</dbReference>
<dbReference type="EMBL" id="JBHVBU010000003">
    <property type="protein sequence ID" value="MFE7961831.1"/>
    <property type="molecule type" value="Genomic_DNA"/>
</dbReference>
<gene>
    <name evidence="1" type="ORF">ACFU0X_02085</name>
</gene>
<name>A0ABW6J921_STRCE</name>
<comment type="caution">
    <text evidence="1">The sequence shown here is derived from an EMBL/GenBank/DDBJ whole genome shotgun (WGS) entry which is preliminary data.</text>
</comment>
<organism evidence="1 2">
    <name type="scientific">Streptomyces cellulosae</name>
    <dbReference type="NCBI Taxonomy" id="1968"/>
    <lineage>
        <taxon>Bacteria</taxon>
        <taxon>Bacillati</taxon>
        <taxon>Actinomycetota</taxon>
        <taxon>Actinomycetes</taxon>
        <taxon>Kitasatosporales</taxon>
        <taxon>Streptomycetaceae</taxon>
        <taxon>Streptomyces</taxon>
    </lineage>
</organism>
<accession>A0ABW6J921</accession>
<evidence type="ECO:0000313" key="2">
    <source>
        <dbReference type="Proteomes" id="UP001600650"/>
    </source>
</evidence>
<sequence>MTEDSISARLHERIRRDFPDHDAAQGVEGALRALAVDLGDSQQGTERLLAAAVLIADGDLKQFRTAVALAREDWRDLLMWAGLGNEGWQGALDERLGSA</sequence>
<keyword evidence="2" id="KW-1185">Reference proteome</keyword>